<gene>
    <name evidence="3" type="ORF">A3C21_00535</name>
</gene>
<dbReference type="PANTHER" id="PTHR30461">
    <property type="entry name" value="DNA-INVERTASE FROM LAMBDOID PROPHAGE"/>
    <property type="match status" value="1"/>
</dbReference>
<dbReference type="InterPro" id="IPR036162">
    <property type="entry name" value="Resolvase-like_N_sf"/>
</dbReference>
<dbReference type="CDD" id="cd00338">
    <property type="entry name" value="Ser_Recombinase"/>
    <property type="match status" value="1"/>
</dbReference>
<sequence length="536" mass="61953">MSKEKGKIKYFAYVRKSSEGEERQALSIPAQKDQLTERFRGLDIEFVEDKASAFKPFNRPAFADMLVRIIKGERTGLVAWHPDRLSRNEKDAGEITYMIRTGVIEDLKLATYHFENTPEGIWMLQMALSQSQYESAKKGRDVKRGLNKKAEMGVYPAPAPLGYMNDKYGDKGYKSIFVDPERFDIVRKMFDLMLKGTHTPPQILEIASKEWGLRMRNGKPLSRSNVYLLFTRPFYYGEFEYPVGSGVWHKGIHKPMITREEYDRIQFLLGRKSYPHPKRHEIAYRGPIKCGGCGAMITAEEKVKHQKNGNTHRYTYYHCTRRKDPNCREPAIEEAELEKQIAAELATIEIPPAFKDWALARLKEANTQEVSDREHIYGAQRREYEACVRKVDNLIDMRANGELTEDEFKSRKQTLLTEKDRLQALLKDTDKRVENWLEIAERGFNFAEKAAAIFTEAKQNGDFGVRKEIFAALGSDLKLKGRKLSIDWDNLLFPIQTMAKEVRAIHARLEPVENIANTKDLSEIYSKNPIFDVYPI</sequence>
<dbReference type="PROSITE" id="PS51737">
    <property type="entry name" value="RECOMBINASE_DNA_BIND"/>
    <property type="match status" value="1"/>
</dbReference>
<dbReference type="Gene3D" id="3.40.50.1390">
    <property type="entry name" value="Resolvase, N-terminal catalytic domain"/>
    <property type="match status" value="1"/>
</dbReference>
<dbReference type="GO" id="GO:0000150">
    <property type="term" value="F:DNA strand exchange activity"/>
    <property type="evidence" value="ECO:0007669"/>
    <property type="project" value="InterPro"/>
</dbReference>
<dbReference type="PROSITE" id="PS51736">
    <property type="entry name" value="RECOMBINASES_3"/>
    <property type="match status" value="1"/>
</dbReference>
<dbReference type="EMBL" id="MFLN01000035">
    <property type="protein sequence ID" value="OGG66889.1"/>
    <property type="molecule type" value="Genomic_DNA"/>
</dbReference>
<feature type="domain" description="Resolvase/invertase-type recombinase catalytic" evidence="1">
    <location>
        <begin position="9"/>
        <end position="153"/>
    </location>
</feature>
<dbReference type="PANTHER" id="PTHR30461:SF23">
    <property type="entry name" value="DNA RECOMBINASE-RELATED"/>
    <property type="match status" value="1"/>
</dbReference>
<dbReference type="SUPFAM" id="SSF53041">
    <property type="entry name" value="Resolvase-like"/>
    <property type="match status" value="1"/>
</dbReference>
<organism evidence="3 4">
    <name type="scientific">Candidatus Kaiserbacteria bacterium RIFCSPHIGHO2_02_FULL_59_21</name>
    <dbReference type="NCBI Taxonomy" id="1798500"/>
    <lineage>
        <taxon>Bacteria</taxon>
        <taxon>Candidatus Kaiseribacteriota</taxon>
    </lineage>
</organism>
<dbReference type="InterPro" id="IPR025827">
    <property type="entry name" value="Zn_ribbon_recom_dom"/>
</dbReference>
<dbReference type="Pfam" id="PF13408">
    <property type="entry name" value="Zn_ribbon_recom"/>
    <property type="match status" value="1"/>
</dbReference>
<dbReference type="Pfam" id="PF00239">
    <property type="entry name" value="Resolvase"/>
    <property type="match status" value="1"/>
</dbReference>
<dbReference type="STRING" id="1798500.A3C21_00535"/>
<dbReference type="Proteomes" id="UP000178572">
    <property type="component" value="Unassembled WGS sequence"/>
</dbReference>
<dbReference type="Gene3D" id="3.90.1750.20">
    <property type="entry name" value="Putative Large Serine Recombinase, Chain B, Domain 2"/>
    <property type="match status" value="1"/>
</dbReference>
<name>A0A1F6DZP7_9BACT</name>
<feature type="domain" description="Recombinase" evidence="2">
    <location>
        <begin position="160"/>
        <end position="275"/>
    </location>
</feature>
<comment type="caution">
    <text evidence="3">The sequence shown here is derived from an EMBL/GenBank/DDBJ whole genome shotgun (WGS) entry which is preliminary data.</text>
</comment>
<reference evidence="3 4" key="1">
    <citation type="journal article" date="2016" name="Nat. Commun.">
        <title>Thousands of microbial genomes shed light on interconnected biogeochemical processes in an aquifer system.</title>
        <authorList>
            <person name="Anantharaman K."/>
            <person name="Brown C.T."/>
            <person name="Hug L.A."/>
            <person name="Sharon I."/>
            <person name="Castelle C.J."/>
            <person name="Probst A.J."/>
            <person name="Thomas B.C."/>
            <person name="Singh A."/>
            <person name="Wilkins M.J."/>
            <person name="Karaoz U."/>
            <person name="Brodie E.L."/>
            <person name="Williams K.H."/>
            <person name="Hubbard S.S."/>
            <person name="Banfield J.F."/>
        </authorList>
    </citation>
    <scope>NUCLEOTIDE SEQUENCE [LARGE SCALE GENOMIC DNA]</scope>
</reference>
<evidence type="ECO:0000313" key="3">
    <source>
        <dbReference type="EMBL" id="OGG66889.1"/>
    </source>
</evidence>
<dbReference type="InterPro" id="IPR006119">
    <property type="entry name" value="Resolv_N"/>
</dbReference>
<evidence type="ECO:0008006" key="5">
    <source>
        <dbReference type="Google" id="ProtNLM"/>
    </source>
</evidence>
<evidence type="ECO:0000259" key="1">
    <source>
        <dbReference type="PROSITE" id="PS51736"/>
    </source>
</evidence>
<protein>
    <recommendedName>
        <fullName evidence="5">Recombinase domain-containing protein</fullName>
    </recommendedName>
</protein>
<evidence type="ECO:0000313" key="4">
    <source>
        <dbReference type="Proteomes" id="UP000178572"/>
    </source>
</evidence>
<dbReference type="AlphaFoldDB" id="A0A1F6DZP7"/>
<dbReference type="SMART" id="SM00857">
    <property type="entry name" value="Resolvase"/>
    <property type="match status" value="1"/>
</dbReference>
<evidence type="ECO:0000259" key="2">
    <source>
        <dbReference type="PROSITE" id="PS51737"/>
    </source>
</evidence>
<dbReference type="GO" id="GO:0003677">
    <property type="term" value="F:DNA binding"/>
    <property type="evidence" value="ECO:0007669"/>
    <property type="project" value="InterPro"/>
</dbReference>
<dbReference type="Pfam" id="PF07508">
    <property type="entry name" value="Recombinase"/>
    <property type="match status" value="1"/>
</dbReference>
<dbReference type="InterPro" id="IPR050639">
    <property type="entry name" value="SSR_resolvase"/>
</dbReference>
<accession>A0A1F6DZP7</accession>
<dbReference type="InterPro" id="IPR011109">
    <property type="entry name" value="DNA_bind_recombinase_dom"/>
</dbReference>
<dbReference type="InterPro" id="IPR038109">
    <property type="entry name" value="DNA_bind_recomb_sf"/>
</dbReference>
<proteinExistence type="predicted"/>